<feature type="transmembrane region" description="Helical" evidence="1">
    <location>
        <begin position="110"/>
        <end position="128"/>
    </location>
</feature>
<proteinExistence type="predicted"/>
<dbReference type="AlphaFoldDB" id="A0A1E5H1D2"/>
<dbReference type="Pfam" id="PF09586">
    <property type="entry name" value="YfhO"/>
    <property type="match status" value="1"/>
</dbReference>
<feature type="transmembrane region" description="Helical" evidence="1">
    <location>
        <begin position="445"/>
        <end position="466"/>
    </location>
</feature>
<protein>
    <submittedName>
        <fullName evidence="2">Copper ABC transporter permease</fullName>
    </submittedName>
</protein>
<feature type="transmembrane region" description="Helical" evidence="1">
    <location>
        <begin position="355"/>
        <end position="374"/>
    </location>
</feature>
<feature type="transmembrane region" description="Helical" evidence="1">
    <location>
        <begin position="12"/>
        <end position="34"/>
    </location>
</feature>
<feature type="transmembrane region" description="Helical" evidence="1">
    <location>
        <begin position="294"/>
        <end position="314"/>
    </location>
</feature>
<feature type="transmembrane region" description="Helical" evidence="1">
    <location>
        <begin position="849"/>
        <end position="869"/>
    </location>
</feature>
<comment type="caution">
    <text evidence="2">The sequence shown here is derived from an EMBL/GenBank/DDBJ whole genome shotgun (WGS) entry which is preliminary data.</text>
</comment>
<sequence length="878" mass="100352">MKEKIINFFKQNGIGYGASFILPVAIMALVYARIDIYPGSEIRTVLASDAYSQYVNFFASFNNTVKEGDSFLYTWGGSLGLNYWTFMAYYLGGIFTPLVLFFNNLQLPDFLYFLTLLKIGSLGISFYFLSNQLFVKIPKWGKVILAISYALMSFVVAHSEILMWLDVLIWLPVVIVSIHRVMDSGKIVLLFISTSLLLVSNFYMAYMAGIFSFLYFMARFMTDYRKYRHQVVRYVLTSALSVGGSLFITLPVYLDLKNNGESFEKVNGLFTSTTGIWDIVIKNMVGVYDSTKVYSTPFIYVGLLPLIGCIFFFVTKKIPRIEKIAYGLLGVFIFISFYFQPLNLAWHGFHSPNMFLFRFSFLFSFMVLLLAGYGWNVYTKEDLPKLTNVFMGLGAVFLLVKYVTDQGDYEYLYTNCFLWTAVFLIGYFVLLALKNRNLKRFGKYVIPILFLITVSLELGINTFGIVRGIAIEWVYPARKHYTEPHEDIQTLVDQTKEENKSTFYRMENLTPVSVNENMNFDYHGVSFFSSIRNRHSSEYLNGLGFRSLGTNLNIRYANNTLLMDALLGVKYNISKQDPLKFGYKGIRKSGDYTLYKNDYVMPLGFITDEGIFEKGAVETQTTLLSQLAKEDLEGLFDVTSLQKDLFENVKETKEQINATTLVTYKPKKKKEGMILRWKVKVPANKQAYLSIFPVNYRELGSPSLKLYVNGTDYSHSVSETGQYYNLGYYKDATEIDVTAEVDYGEGSGKQDFTIVQPDVLLLDTDRYANVMKKVMKQGVDFTIDGRKASANVELDEEKVILTTIPYDKGWVAYVDGEKVEIPTFKEAMLTVKVPEGKHNIEFVFIPQGLLLGEIIGLGSLILFVSYLFIERRKKTNKG</sequence>
<feature type="transmembrane region" description="Helical" evidence="1">
    <location>
        <begin position="140"/>
        <end position="157"/>
    </location>
</feature>
<feature type="transmembrane region" description="Helical" evidence="1">
    <location>
        <begin position="164"/>
        <end position="182"/>
    </location>
</feature>
<feature type="transmembrane region" description="Helical" evidence="1">
    <location>
        <begin position="410"/>
        <end position="433"/>
    </location>
</feature>
<dbReference type="PANTHER" id="PTHR38454">
    <property type="entry name" value="INTEGRAL MEMBRANE PROTEIN-RELATED"/>
    <property type="match status" value="1"/>
</dbReference>
<keyword evidence="1" id="KW-1133">Transmembrane helix</keyword>
<feature type="transmembrane region" description="Helical" evidence="1">
    <location>
        <begin position="386"/>
        <end position="404"/>
    </location>
</feature>
<dbReference type="Proteomes" id="UP000095094">
    <property type="component" value="Unassembled WGS sequence"/>
</dbReference>
<feature type="transmembrane region" description="Helical" evidence="1">
    <location>
        <begin position="234"/>
        <end position="254"/>
    </location>
</feature>
<feature type="transmembrane region" description="Helical" evidence="1">
    <location>
        <begin position="83"/>
        <end position="103"/>
    </location>
</feature>
<dbReference type="OrthoDB" id="9815466at2"/>
<dbReference type="PANTHER" id="PTHR38454:SF1">
    <property type="entry name" value="INTEGRAL MEMBRANE PROTEIN"/>
    <property type="match status" value="1"/>
</dbReference>
<evidence type="ECO:0000313" key="2">
    <source>
        <dbReference type="EMBL" id="OEG18632.1"/>
    </source>
</evidence>
<keyword evidence="3" id="KW-1185">Reference proteome</keyword>
<keyword evidence="1" id="KW-0812">Transmembrane</keyword>
<accession>A0A1E5H1D2</accession>
<feature type="transmembrane region" description="Helical" evidence="1">
    <location>
        <begin position="202"/>
        <end position="222"/>
    </location>
</feature>
<dbReference type="RefSeq" id="WP_069662481.1">
    <property type="nucleotide sequence ID" value="NZ_JBHUJJ010000002.1"/>
</dbReference>
<organism evidence="2 3">
    <name type="scientific">Enterococcus termitis</name>
    <dbReference type="NCBI Taxonomy" id="332950"/>
    <lineage>
        <taxon>Bacteria</taxon>
        <taxon>Bacillati</taxon>
        <taxon>Bacillota</taxon>
        <taxon>Bacilli</taxon>
        <taxon>Lactobacillales</taxon>
        <taxon>Enterococcaceae</taxon>
        <taxon>Enterococcus</taxon>
    </lineage>
</organism>
<feature type="transmembrane region" description="Helical" evidence="1">
    <location>
        <begin position="326"/>
        <end position="349"/>
    </location>
</feature>
<gene>
    <name evidence="2" type="ORF">BCR25_15630</name>
</gene>
<dbReference type="InterPro" id="IPR018580">
    <property type="entry name" value="Uncharacterised_YfhO"/>
</dbReference>
<dbReference type="EMBL" id="MIJY01000005">
    <property type="protein sequence ID" value="OEG18632.1"/>
    <property type="molecule type" value="Genomic_DNA"/>
</dbReference>
<evidence type="ECO:0000313" key="3">
    <source>
        <dbReference type="Proteomes" id="UP000095094"/>
    </source>
</evidence>
<reference evidence="3" key="1">
    <citation type="submission" date="2016-09" db="EMBL/GenBank/DDBJ databases">
        <authorList>
            <person name="Gulvik C.A."/>
        </authorList>
    </citation>
    <scope>NUCLEOTIDE SEQUENCE [LARGE SCALE GENOMIC DNA]</scope>
    <source>
        <strain evidence="3">LMG 8895</strain>
    </source>
</reference>
<keyword evidence="1" id="KW-0472">Membrane</keyword>
<name>A0A1E5H1D2_9ENTE</name>
<evidence type="ECO:0000256" key="1">
    <source>
        <dbReference type="SAM" id="Phobius"/>
    </source>
</evidence>